<dbReference type="GeneID" id="14883041"/>
<evidence type="ECO:0000256" key="1">
    <source>
        <dbReference type="SAM" id="MobiDB-lite"/>
    </source>
</evidence>
<keyword evidence="3" id="KW-1185">Reference proteome</keyword>
<evidence type="ECO:0000313" key="3">
    <source>
        <dbReference type="Proteomes" id="UP000014680"/>
    </source>
</evidence>
<feature type="region of interest" description="Disordered" evidence="1">
    <location>
        <begin position="42"/>
        <end position="85"/>
    </location>
</feature>
<evidence type="ECO:0000313" key="2">
    <source>
        <dbReference type="EMBL" id="ELP84080.1"/>
    </source>
</evidence>
<dbReference type="Proteomes" id="UP000014680">
    <property type="component" value="Unassembled WGS sequence"/>
</dbReference>
<dbReference type="RefSeq" id="XP_004183426.1">
    <property type="nucleotide sequence ID" value="XM_004183378.1"/>
</dbReference>
<reference evidence="2 3" key="1">
    <citation type="submission" date="2012-10" db="EMBL/GenBank/DDBJ databases">
        <authorList>
            <person name="Zafar N."/>
            <person name="Inman J."/>
            <person name="Hall N."/>
            <person name="Lorenzi H."/>
            <person name="Caler E."/>
        </authorList>
    </citation>
    <scope>NUCLEOTIDE SEQUENCE [LARGE SCALE GENOMIC DNA]</scope>
    <source>
        <strain evidence="2 3">IP1</strain>
    </source>
</reference>
<proteinExistence type="predicted"/>
<sequence length="85" mass="9797">IVGVRKENQQKLKEIDTLFEAMYKENDLNVDDELAEIEKEVHEETHPIDNNSEKNKEVIESLPKVETHPVESLSTEKPKELVGVE</sequence>
<dbReference type="AlphaFoldDB" id="A0A0A1TUY0"/>
<accession>A0A0A1TUY0</accession>
<dbReference type="VEuPathDB" id="AmoebaDB:EIN_213100"/>
<protein>
    <submittedName>
        <fullName evidence="2">Uncharacterized protein</fullName>
    </submittedName>
</protein>
<name>A0A0A1TUY0_ENTIV</name>
<organism evidence="2 3">
    <name type="scientific">Entamoeba invadens IP1</name>
    <dbReference type="NCBI Taxonomy" id="370355"/>
    <lineage>
        <taxon>Eukaryota</taxon>
        <taxon>Amoebozoa</taxon>
        <taxon>Evosea</taxon>
        <taxon>Archamoebae</taxon>
        <taxon>Mastigamoebida</taxon>
        <taxon>Entamoebidae</taxon>
        <taxon>Entamoeba</taxon>
    </lineage>
</organism>
<dbReference type="KEGG" id="eiv:EIN_213100"/>
<feature type="non-terminal residue" evidence="2">
    <location>
        <position position="1"/>
    </location>
</feature>
<gene>
    <name evidence="2" type="ORF">EIN_213100</name>
</gene>
<dbReference type="EMBL" id="KB207169">
    <property type="protein sequence ID" value="ELP84080.1"/>
    <property type="molecule type" value="Genomic_DNA"/>
</dbReference>